<sequence>MVSKYDSIDEEFVKNVCQQLWDRTYMNINDTRGVMYMTTNDRQEIFPQVQITHEDIRQETKRRAIRGTVLNKFHDMFEEKGFEVTRTETELIIKVPEIREKGVTEFTNFRSLRDANTRRMSEYNSSRDEYETQEDFEADNPTNFPF</sequence>
<evidence type="ECO:0000313" key="3">
    <source>
        <dbReference type="Proteomes" id="UP000279284"/>
    </source>
</evidence>
<organism evidence="2 3">
    <name type="scientific">Neisseria canis</name>
    <dbReference type="NCBI Taxonomy" id="493"/>
    <lineage>
        <taxon>Bacteria</taxon>
        <taxon>Pseudomonadati</taxon>
        <taxon>Pseudomonadota</taxon>
        <taxon>Betaproteobacteria</taxon>
        <taxon>Neisseriales</taxon>
        <taxon>Neisseriaceae</taxon>
        <taxon>Neisseria</taxon>
    </lineage>
</organism>
<protein>
    <submittedName>
        <fullName evidence="2">Uncharacterized protein</fullName>
    </submittedName>
</protein>
<name>A0A1X3CWC9_9NEIS</name>
<dbReference type="Proteomes" id="UP000279284">
    <property type="component" value="Chromosome"/>
</dbReference>
<dbReference type="RefSeq" id="WP_085417053.1">
    <property type="nucleotide sequence ID" value="NZ_CAUJPY010000009.1"/>
</dbReference>
<proteinExistence type="predicted"/>
<dbReference type="AlphaFoldDB" id="A0A1X3CWC9"/>
<feature type="compositionally biased region" description="Basic and acidic residues" evidence="1">
    <location>
        <begin position="118"/>
        <end position="130"/>
    </location>
</feature>
<dbReference type="KEGG" id="nci:NCTC10296_01727"/>
<accession>A0A1X3CWC9</accession>
<gene>
    <name evidence="2" type="ORF">NCTC10296_01727</name>
</gene>
<keyword evidence="3" id="KW-1185">Reference proteome</keyword>
<evidence type="ECO:0000313" key="2">
    <source>
        <dbReference type="EMBL" id="VEF02308.1"/>
    </source>
</evidence>
<evidence type="ECO:0000256" key="1">
    <source>
        <dbReference type="SAM" id="MobiDB-lite"/>
    </source>
</evidence>
<reference evidence="2 3" key="1">
    <citation type="submission" date="2018-12" db="EMBL/GenBank/DDBJ databases">
        <authorList>
            <consortium name="Pathogen Informatics"/>
        </authorList>
    </citation>
    <scope>NUCLEOTIDE SEQUENCE [LARGE SCALE GENOMIC DNA]</scope>
    <source>
        <strain evidence="2 3">NCTC10296</strain>
    </source>
</reference>
<dbReference type="EMBL" id="LR134313">
    <property type="protein sequence ID" value="VEF02308.1"/>
    <property type="molecule type" value="Genomic_DNA"/>
</dbReference>
<feature type="region of interest" description="Disordered" evidence="1">
    <location>
        <begin position="118"/>
        <end position="146"/>
    </location>
</feature>